<feature type="compositionally biased region" description="Low complexity" evidence="1">
    <location>
        <begin position="21"/>
        <end position="38"/>
    </location>
</feature>
<reference evidence="2" key="1">
    <citation type="journal article" name="BMC Genomics">
        <title>Long-read sequencing and de novo genome assembly of marine medaka (Oryzias melastigma).</title>
        <authorList>
            <person name="Liang P."/>
            <person name="Saqib H.S.A."/>
            <person name="Ni X."/>
            <person name="Shen Y."/>
        </authorList>
    </citation>
    <scope>NUCLEOTIDE SEQUENCE</scope>
    <source>
        <strain evidence="2">Bigg-433</strain>
    </source>
</reference>
<sequence>MIVQCAALSSRGSSISTQGFPRRSGASEAPPSRAAPRRCFPLLDDEAPAQRTGLRRRIMSSPDSEPEPTESTRPLRSGGDTMTRGPSSSRDSSADL</sequence>
<dbReference type="EMBL" id="WKFB01000490">
    <property type="protein sequence ID" value="KAF6721433.1"/>
    <property type="molecule type" value="Genomic_DNA"/>
</dbReference>
<feature type="region of interest" description="Disordered" evidence="1">
    <location>
        <begin position="1"/>
        <end position="96"/>
    </location>
</feature>
<accession>A0A834C5E8</accession>
<dbReference type="Proteomes" id="UP000646548">
    <property type="component" value="Unassembled WGS sequence"/>
</dbReference>
<protein>
    <submittedName>
        <fullName evidence="2">Uncharacterized protein</fullName>
    </submittedName>
</protein>
<evidence type="ECO:0000313" key="2">
    <source>
        <dbReference type="EMBL" id="KAF6721433.1"/>
    </source>
</evidence>
<evidence type="ECO:0000256" key="1">
    <source>
        <dbReference type="SAM" id="MobiDB-lite"/>
    </source>
</evidence>
<gene>
    <name evidence="2" type="ORF">FQA47_014665</name>
</gene>
<evidence type="ECO:0000313" key="3">
    <source>
        <dbReference type="Proteomes" id="UP000646548"/>
    </source>
</evidence>
<comment type="caution">
    <text evidence="2">The sequence shown here is derived from an EMBL/GenBank/DDBJ whole genome shotgun (WGS) entry which is preliminary data.</text>
</comment>
<dbReference type="AlphaFoldDB" id="A0A834C5E8"/>
<feature type="compositionally biased region" description="Polar residues" evidence="1">
    <location>
        <begin position="84"/>
        <end position="96"/>
    </location>
</feature>
<feature type="compositionally biased region" description="Polar residues" evidence="1">
    <location>
        <begin position="10"/>
        <end position="19"/>
    </location>
</feature>
<proteinExistence type="predicted"/>
<name>A0A834C5E8_ORYME</name>
<organism evidence="2 3">
    <name type="scientific">Oryzias melastigma</name>
    <name type="common">Marine medaka</name>
    <dbReference type="NCBI Taxonomy" id="30732"/>
    <lineage>
        <taxon>Eukaryota</taxon>
        <taxon>Metazoa</taxon>
        <taxon>Chordata</taxon>
        <taxon>Craniata</taxon>
        <taxon>Vertebrata</taxon>
        <taxon>Euteleostomi</taxon>
        <taxon>Actinopterygii</taxon>
        <taxon>Neopterygii</taxon>
        <taxon>Teleostei</taxon>
        <taxon>Neoteleostei</taxon>
        <taxon>Acanthomorphata</taxon>
        <taxon>Ovalentaria</taxon>
        <taxon>Atherinomorphae</taxon>
        <taxon>Beloniformes</taxon>
        <taxon>Adrianichthyidae</taxon>
        <taxon>Oryziinae</taxon>
        <taxon>Oryzias</taxon>
    </lineage>
</organism>